<evidence type="ECO:0000256" key="1">
    <source>
        <dbReference type="SAM" id="MobiDB-lite"/>
    </source>
</evidence>
<name>A0A2C9VPP9_MANES</name>
<accession>A0A2C9VPP9</accession>
<gene>
    <name evidence="2" type="ORF">MANES_06G061900</name>
</gene>
<sequence length="89" mass="10144">MEGRCEHGQTPELAWQSNQRQEISGKAQPSVASMAPQAHHPWQMSQVHHPWQMSQVLQINQQAQREWIPSILDAFAKIADDCNFLINNG</sequence>
<feature type="region of interest" description="Disordered" evidence="1">
    <location>
        <begin position="1"/>
        <end position="47"/>
    </location>
</feature>
<proteinExistence type="predicted"/>
<reference evidence="2" key="1">
    <citation type="submission" date="2016-02" db="EMBL/GenBank/DDBJ databases">
        <title>WGS assembly of Manihot esculenta.</title>
        <authorList>
            <person name="Bredeson J.V."/>
            <person name="Prochnik S.E."/>
            <person name="Lyons J.B."/>
            <person name="Schmutz J."/>
            <person name="Grimwood J."/>
            <person name="Vrebalov J."/>
            <person name="Bart R.S."/>
            <person name="Amuge T."/>
            <person name="Ferguson M.E."/>
            <person name="Green R."/>
            <person name="Putnam N."/>
            <person name="Stites J."/>
            <person name="Rounsley S."/>
            <person name="Rokhsar D.S."/>
        </authorList>
    </citation>
    <scope>NUCLEOTIDE SEQUENCE [LARGE SCALE GENOMIC DNA]</scope>
    <source>
        <tissue evidence="2">Leaf</tissue>
    </source>
</reference>
<organism evidence="2">
    <name type="scientific">Manihot esculenta</name>
    <name type="common">Cassava</name>
    <name type="synonym">Jatropha manihot</name>
    <dbReference type="NCBI Taxonomy" id="3983"/>
    <lineage>
        <taxon>Eukaryota</taxon>
        <taxon>Viridiplantae</taxon>
        <taxon>Streptophyta</taxon>
        <taxon>Embryophyta</taxon>
        <taxon>Tracheophyta</taxon>
        <taxon>Spermatophyta</taxon>
        <taxon>Magnoliopsida</taxon>
        <taxon>eudicotyledons</taxon>
        <taxon>Gunneridae</taxon>
        <taxon>Pentapetalae</taxon>
        <taxon>rosids</taxon>
        <taxon>fabids</taxon>
        <taxon>Malpighiales</taxon>
        <taxon>Euphorbiaceae</taxon>
        <taxon>Crotonoideae</taxon>
        <taxon>Manihoteae</taxon>
        <taxon>Manihot</taxon>
    </lineage>
</organism>
<dbReference type="AlphaFoldDB" id="A0A2C9VPP9"/>
<dbReference type="EMBL" id="CM004392">
    <property type="protein sequence ID" value="OAY47217.1"/>
    <property type="molecule type" value="Genomic_DNA"/>
</dbReference>
<protein>
    <submittedName>
        <fullName evidence="2">Uncharacterized protein</fullName>
    </submittedName>
</protein>
<evidence type="ECO:0000313" key="2">
    <source>
        <dbReference type="EMBL" id="OAY47217.1"/>
    </source>
</evidence>